<dbReference type="PRINTS" id="PR01438">
    <property type="entry name" value="UNVRSLSTRESS"/>
</dbReference>
<dbReference type="InterPro" id="IPR006015">
    <property type="entry name" value="Universal_stress_UspA"/>
</dbReference>
<dbReference type="PANTHER" id="PTHR46268:SF6">
    <property type="entry name" value="UNIVERSAL STRESS PROTEIN UP12"/>
    <property type="match status" value="1"/>
</dbReference>
<dbReference type="PANTHER" id="PTHR46268">
    <property type="entry name" value="STRESS RESPONSE PROTEIN NHAX"/>
    <property type="match status" value="1"/>
</dbReference>
<dbReference type="Pfam" id="PF00582">
    <property type="entry name" value="Usp"/>
    <property type="match status" value="2"/>
</dbReference>
<feature type="domain" description="UspA" evidence="2">
    <location>
        <begin position="4"/>
        <end position="137"/>
    </location>
</feature>
<comment type="similarity">
    <text evidence="1">Belongs to the universal stress protein A family.</text>
</comment>
<dbReference type="CDD" id="cd00293">
    <property type="entry name" value="USP-like"/>
    <property type="match status" value="1"/>
</dbReference>
<evidence type="ECO:0000313" key="6">
    <source>
        <dbReference type="Proteomes" id="UP000289193"/>
    </source>
</evidence>
<accession>A0AAX2AF09</accession>
<dbReference type="SUPFAM" id="SSF52402">
    <property type="entry name" value="Adenine nucleotide alpha hydrolases-like"/>
    <property type="match status" value="2"/>
</dbReference>
<evidence type="ECO:0000313" key="4">
    <source>
        <dbReference type="EMBL" id="RXK11316.1"/>
    </source>
</evidence>
<dbReference type="RefSeq" id="WP_114839050.1">
    <property type="nucleotide sequence ID" value="NZ_CP031217.1"/>
</dbReference>
<dbReference type="Gene3D" id="3.40.50.620">
    <property type="entry name" value="HUPs"/>
    <property type="match status" value="2"/>
</dbReference>
<proteinExistence type="inferred from homology"/>
<evidence type="ECO:0000313" key="5">
    <source>
        <dbReference type="Proteomes" id="UP000253850"/>
    </source>
</evidence>
<dbReference type="Proteomes" id="UP000289193">
    <property type="component" value="Unassembled WGS sequence"/>
</dbReference>
<name>A0AAX2AF09_9BACT</name>
<evidence type="ECO:0000256" key="1">
    <source>
        <dbReference type="ARBA" id="ARBA00008791"/>
    </source>
</evidence>
<dbReference type="KEGG" id="hbv:ABIV_1209"/>
<dbReference type="InterPro" id="IPR006016">
    <property type="entry name" value="UspA"/>
</dbReference>
<dbReference type="Proteomes" id="UP000253850">
    <property type="component" value="Chromosome"/>
</dbReference>
<evidence type="ECO:0000259" key="2">
    <source>
        <dbReference type="Pfam" id="PF00582"/>
    </source>
</evidence>
<gene>
    <name evidence="3" type="ORF">ABIV_1209</name>
    <name evidence="4" type="ORF">CRV05_02810</name>
</gene>
<organism evidence="4 6">
    <name type="scientific">Halarcobacter bivalviorum</name>
    <dbReference type="NCBI Taxonomy" id="663364"/>
    <lineage>
        <taxon>Bacteria</taxon>
        <taxon>Pseudomonadati</taxon>
        <taxon>Campylobacterota</taxon>
        <taxon>Epsilonproteobacteria</taxon>
        <taxon>Campylobacterales</taxon>
        <taxon>Arcobacteraceae</taxon>
        <taxon>Halarcobacter</taxon>
    </lineage>
</organism>
<evidence type="ECO:0000313" key="3">
    <source>
        <dbReference type="EMBL" id="AXH12210.1"/>
    </source>
</evidence>
<keyword evidence="6" id="KW-1185">Reference proteome</keyword>
<dbReference type="EMBL" id="PDKM01000001">
    <property type="protein sequence ID" value="RXK11316.1"/>
    <property type="molecule type" value="Genomic_DNA"/>
</dbReference>
<feature type="domain" description="UspA" evidence="2">
    <location>
        <begin position="144"/>
        <end position="280"/>
    </location>
</feature>
<dbReference type="InterPro" id="IPR014729">
    <property type="entry name" value="Rossmann-like_a/b/a_fold"/>
</dbReference>
<sequence length="285" mass="31958">METFKNIVVGLDISKNSTFVLQRAFLLAKENNSKVTIVHAIDNSWFSDLFSNFDELKDHATKSIESQISQVDTKEVEYSVLVEKETASTFVVDTAKSLKAYLIIIGANEKDNNEVAVLGSTAHKIAQNGKLPMIIVKNPCNDNYKNIVAFSDLSEVSFKSLVFAKEFFKQEDIKTVYAYKQMGEIALRYYNEDKNKDKIQLGIKQKESAKFEKFVEEFKITNAELIESNIGVNSALTNYVASNGNDLVVLGSTGVSNPNTFFFGSTTSFLMENLKSDLLIYIPKK</sequence>
<reference evidence="4 6" key="1">
    <citation type="submission" date="2017-10" db="EMBL/GenBank/DDBJ databases">
        <title>Genomics of the genus Arcobacter.</title>
        <authorList>
            <person name="Perez-Cataluna A."/>
            <person name="Figueras M.J."/>
        </authorList>
    </citation>
    <scope>NUCLEOTIDE SEQUENCE [LARGE SCALE GENOMIC DNA]</scope>
    <source>
        <strain evidence="4 6">CECT 7835</strain>
    </source>
</reference>
<dbReference type="AlphaFoldDB" id="A0AAX2AF09"/>
<dbReference type="EMBL" id="CP031217">
    <property type="protein sequence ID" value="AXH12210.1"/>
    <property type="molecule type" value="Genomic_DNA"/>
</dbReference>
<protein>
    <submittedName>
        <fullName evidence="3">Universal stress protein</fullName>
    </submittedName>
</protein>
<reference evidence="3 5" key="2">
    <citation type="submission" date="2018-07" db="EMBL/GenBank/DDBJ databases">
        <title>Complete genome of the Arcobacter bivalviorum type strain LMG 26154.</title>
        <authorList>
            <person name="Miller W.G."/>
            <person name="Yee E."/>
            <person name="Bono J.L."/>
        </authorList>
    </citation>
    <scope>NUCLEOTIDE SEQUENCE [LARGE SCALE GENOMIC DNA]</scope>
    <source>
        <strain evidence="3 5">LMG 26154</strain>
    </source>
</reference>